<accession>A0A1L9SBJ8</accession>
<dbReference type="VEuPathDB" id="FungiDB:ASPZODRAFT_71159"/>
<feature type="compositionally biased region" description="Low complexity" evidence="1">
    <location>
        <begin position="408"/>
        <end position="418"/>
    </location>
</feature>
<feature type="region of interest" description="Disordered" evidence="1">
    <location>
        <begin position="400"/>
        <end position="424"/>
    </location>
</feature>
<dbReference type="STRING" id="1073090.A0A1L9SBJ8"/>
<organism evidence="2 3">
    <name type="scientific">Penicilliopsis zonata CBS 506.65</name>
    <dbReference type="NCBI Taxonomy" id="1073090"/>
    <lineage>
        <taxon>Eukaryota</taxon>
        <taxon>Fungi</taxon>
        <taxon>Dikarya</taxon>
        <taxon>Ascomycota</taxon>
        <taxon>Pezizomycotina</taxon>
        <taxon>Eurotiomycetes</taxon>
        <taxon>Eurotiomycetidae</taxon>
        <taxon>Eurotiales</taxon>
        <taxon>Aspergillaceae</taxon>
        <taxon>Penicilliopsis</taxon>
    </lineage>
</organism>
<dbReference type="OrthoDB" id="4179303at2759"/>
<gene>
    <name evidence="2" type="ORF">ASPZODRAFT_71159</name>
</gene>
<sequence length="489" mass="55620">MDHPRYIDDLADELLSDILSFLTGAEQPWIEPPLENPMPNTTSERPGERCDLDRFRLVCKRFMRIATPRKFSRFVLRFSKEGFQRLEDLLRMDRACHVKYFTYMVRPFYQGSGTSPPVQYSGEKKNHFQGWTAILAQIGTHSPSVSQIHTHRLFTQQLVTDGGCDLILLRRAMEAFSSLRQIKLLRLQDQADEQLLGLIKERSLNSVAHLSWEPACSRAIANLGVALLESNCCAVKFVGPQISPDTGSRMLQVPSTTLSALGQRLTSLDVNFYSSADMTSSIVRLSAAFRHFFLAATSLTDLHLGFSGRSPLDLKLEQVLHGAHWKRLRAFSLQGWRLGAGEIVGMARRHRRQLQDLRLSHIYLREGGRWSDILLVLHDEMERLERLDLREIDYAKHLDAPSSDPVDTSLLPSTTTASADRDTTHDTDLQEIIIDDYLRLPWQDNPPRTLSPATVAKLRALGVHELGDNGAYVRREQRVLWEAWVIASR</sequence>
<evidence type="ECO:0000313" key="3">
    <source>
        <dbReference type="Proteomes" id="UP000184188"/>
    </source>
</evidence>
<evidence type="ECO:0000313" key="2">
    <source>
        <dbReference type="EMBL" id="OJJ44570.1"/>
    </source>
</evidence>
<name>A0A1L9SBJ8_9EURO</name>
<keyword evidence="3" id="KW-1185">Reference proteome</keyword>
<dbReference type="RefSeq" id="XP_022579080.1">
    <property type="nucleotide sequence ID" value="XM_022729727.1"/>
</dbReference>
<proteinExistence type="predicted"/>
<dbReference type="AlphaFoldDB" id="A0A1L9SBJ8"/>
<dbReference type="GeneID" id="34616191"/>
<dbReference type="Proteomes" id="UP000184188">
    <property type="component" value="Unassembled WGS sequence"/>
</dbReference>
<reference evidence="3" key="1">
    <citation type="journal article" date="2017" name="Genome Biol.">
        <title>Comparative genomics reveals high biological diversity and specific adaptations in the industrially and medically important fungal genus Aspergillus.</title>
        <authorList>
            <person name="de Vries R.P."/>
            <person name="Riley R."/>
            <person name="Wiebenga A."/>
            <person name="Aguilar-Osorio G."/>
            <person name="Amillis S."/>
            <person name="Uchima C.A."/>
            <person name="Anderluh G."/>
            <person name="Asadollahi M."/>
            <person name="Askin M."/>
            <person name="Barry K."/>
            <person name="Battaglia E."/>
            <person name="Bayram O."/>
            <person name="Benocci T."/>
            <person name="Braus-Stromeyer S.A."/>
            <person name="Caldana C."/>
            <person name="Canovas D."/>
            <person name="Cerqueira G.C."/>
            <person name="Chen F."/>
            <person name="Chen W."/>
            <person name="Choi C."/>
            <person name="Clum A."/>
            <person name="Dos Santos R.A."/>
            <person name="Damasio A.R."/>
            <person name="Diallinas G."/>
            <person name="Emri T."/>
            <person name="Fekete E."/>
            <person name="Flipphi M."/>
            <person name="Freyberg S."/>
            <person name="Gallo A."/>
            <person name="Gournas C."/>
            <person name="Habgood R."/>
            <person name="Hainaut M."/>
            <person name="Harispe M.L."/>
            <person name="Henrissat B."/>
            <person name="Hilden K.S."/>
            <person name="Hope R."/>
            <person name="Hossain A."/>
            <person name="Karabika E."/>
            <person name="Karaffa L."/>
            <person name="Karanyi Z."/>
            <person name="Krasevec N."/>
            <person name="Kuo A."/>
            <person name="Kusch H."/>
            <person name="LaButti K."/>
            <person name="Lagendijk E.L."/>
            <person name="Lapidus A."/>
            <person name="Levasseur A."/>
            <person name="Lindquist E."/>
            <person name="Lipzen A."/>
            <person name="Logrieco A.F."/>
            <person name="MacCabe A."/>
            <person name="Maekelae M.R."/>
            <person name="Malavazi I."/>
            <person name="Melin P."/>
            <person name="Meyer V."/>
            <person name="Mielnichuk N."/>
            <person name="Miskei M."/>
            <person name="Molnar A.P."/>
            <person name="Mule G."/>
            <person name="Ngan C.Y."/>
            <person name="Orejas M."/>
            <person name="Orosz E."/>
            <person name="Ouedraogo J.P."/>
            <person name="Overkamp K.M."/>
            <person name="Park H.-S."/>
            <person name="Perrone G."/>
            <person name="Piumi F."/>
            <person name="Punt P.J."/>
            <person name="Ram A.F."/>
            <person name="Ramon A."/>
            <person name="Rauscher S."/>
            <person name="Record E."/>
            <person name="Riano-Pachon D.M."/>
            <person name="Robert V."/>
            <person name="Roehrig J."/>
            <person name="Ruller R."/>
            <person name="Salamov A."/>
            <person name="Salih N.S."/>
            <person name="Samson R.A."/>
            <person name="Sandor E."/>
            <person name="Sanguinetti M."/>
            <person name="Schuetze T."/>
            <person name="Sepcic K."/>
            <person name="Shelest E."/>
            <person name="Sherlock G."/>
            <person name="Sophianopoulou V."/>
            <person name="Squina F.M."/>
            <person name="Sun H."/>
            <person name="Susca A."/>
            <person name="Todd R.B."/>
            <person name="Tsang A."/>
            <person name="Unkles S.E."/>
            <person name="van de Wiele N."/>
            <person name="van Rossen-Uffink D."/>
            <person name="Oliveira J.V."/>
            <person name="Vesth T.C."/>
            <person name="Visser J."/>
            <person name="Yu J.-H."/>
            <person name="Zhou M."/>
            <person name="Andersen M.R."/>
            <person name="Archer D.B."/>
            <person name="Baker S.E."/>
            <person name="Benoit I."/>
            <person name="Brakhage A.A."/>
            <person name="Braus G.H."/>
            <person name="Fischer R."/>
            <person name="Frisvad J.C."/>
            <person name="Goldman G.H."/>
            <person name="Houbraken J."/>
            <person name="Oakley B."/>
            <person name="Pocsi I."/>
            <person name="Scazzocchio C."/>
            <person name="Seiboth B."/>
            <person name="vanKuyk P.A."/>
            <person name="Wortman J."/>
            <person name="Dyer P.S."/>
            <person name="Grigoriev I.V."/>
        </authorList>
    </citation>
    <scope>NUCLEOTIDE SEQUENCE [LARGE SCALE GENOMIC DNA]</scope>
    <source>
        <strain evidence="3">CBS 506.65</strain>
    </source>
</reference>
<dbReference type="EMBL" id="KV878347">
    <property type="protein sequence ID" value="OJJ44570.1"/>
    <property type="molecule type" value="Genomic_DNA"/>
</dbReference>
<protein>
    <recommendedName>
        <fullName evidence="4">F-box domain-containing protein</fullName>
    </recommendedName>
</protein>
<evidence type="ECO:0000256" key="1">
    <source>
        <dbReference type="SAM" id="MobiDB-lite"/>
    </source>
</evidence>
<evidence type="ECO:0008006" key="4">
    <source>
        <dbReference type="Google" id="ProtNLM"/>
    </source>
</evidence>